<evidence type="ECO:0000313" key="1">
    <source>
        <dbReference type="EMBL" id="KKM85012.1"/>
    </source>
</evidence>
<name>A0A0F9NUN9_9ZZZZ</name>
<dbReference type="EMBL" id="LAZR01007476">
    <property type="protein sequence ID" value="KKM85012.1"/>
    <property type="molecule type" value="Genomic_DNA"/>
</dbReference>
<feature type="non-terminal residue" evidence="1">
    <location>
        <position position="70"/>
    </location>
</feature>
<dbReference type="AlphaFoldDB" id="A0A0F9NUN9"/>
<sequence>MTIRDYAFKLNYNNLKQNNQERTFVGNLGHTKEQILLKDLKVIADEYIELEKIKKAFTTAILKNYKDLDF</sequence>
<reference evidence="1" key="1">
    <citation type="journal article" date="2015" name="Nature">
        <title>Complex archaea that bridge the gap between prokaryotes and eukaryotes.</title>
        <authorList>
            <person name="Spang A."/>
            <person name="Saw J.H."/>
            <person name="Jorgensen S.L."/>
            <person name="Zaremba-Niedzwiedzka K."/>
            <person name="Martijn J."/>
            <person name="Lind A.E."/>
            <person name="van Eijk R."/>
            <person name="Schleper C."/>
            <person name="Guy L."/>
            <person name="Ettema T.J."/>
        </authorList>
    </citation>
    <scope>NUCLEOTIDE SEQUENCE</scope>
</reference>
<protein>
    <submittedName>
        <fullName evidence="1">Uncharacterized protein</fullName>
    </submittedName>
</protein>
<accession>A0A0F9NUN9</accession>
<proteinExistence type="predicted"/>
<comment type="caution">
    <text evidence="1">The sequence shown here is derived from an EMBL/GenBank/DDBJ whole genome shotgun (WGS) entry which is preliminary data.</text>
</comment>
<gene>
    <name evidence="1" type="ORF">LCGC14_1293330</name>
</gene>
<organism evidence="1">
    <name type="scientific">marine sediment metagenome</name>
    <dbReference type="NCBI Taxonomy" id="412755"/>
    <lineage>
        <taxon>unclassified sequences</taxon>
        <taxon>metagenomes</taxon>
        <taxon>ecological metagenomes</taxon>
    </lineage>
</organism>